<keyword evidence="3" id="KW-1185">Reference proteome</keyword>
<proteinExistence type="predicted"/>
<reference evidence="2 3" key="1">
    <citation type="submission" date="2017-02" db="EMBL/GenBank/DDBJ databases">
        <title>Draft Genome Sequence of Streptomyces tsukubaensis F601, a Producer of the immunosuppressant tacrolimus FK506.</title>
        <authorList>
            <person name="Zong G."/>
            <person name="Zhong C."/>
            <person name="Fu J."/>
            <person name="Qin R."/>
            <person name="Cao G."/>
        </authorList>
    </citation>
    <scope>NUCLEOTIDE SEQUENCE [LARGE SCALE GENOMIC DNA]</scope>
    <source>
        <strain evidence="2 3">F601</strain>
    </source>
</reference>
<dbReference type="Gene3D" id="1.10.10.10">
    <property type="entry name" value="Winged helix-like DNA-binding domain superfamily/Winged helix DNA-binding domain"/>
    <property type="match status" value="1"/>
</dbReference>
<comment type="caution">
    <text evidence="2">The sequence shown here is derived from an EMBL/GenBank/DDBJ whole genome shotgun (WGS) entry which is preliminary data.</text>
</comment>
<name>A0A1V4A2T7_9ACTN</name>
<dbReference type="AlphaFoldDB" id="A0A1V4A2T7"/>
<dbReference type="EMBL" id="MVFC01000033">
    <property type="protein sequence ID" value="OON73023.1"/>
    <property type="molecule type" value="Genomic_DNA"/>
</dbReference>
<sequence>MQDGSRPLGDTPTVTRTVPRLEQAGFVRRIPAPTDKRSMLVEPAKAGMPAPWSGTEQGCRDRPQALGGGRIERPFLDSVRVPREVGVVRHGVGLL</sequence>
<dbReference type="InterPro" id="IPR000835">
    <property type="entry name" value="HTH_MarR-typ"/>
</dbReference>
<organism evidence="2 3">
    <name type="scientific">Streptomyces tsukubensis</name>
    <dbReference type="NCBI Taxonomy" id="83656"/>
    <lineage>
        <taxon>Bacteria</taxon>
        <taxon>Bacillati</taxon>
        <taxon>Actinomycetota</taxon>
        <taxon>Actinomycetes</taxon>
        <taxon>Kitasatosporales</taxon>
        <taxon>Streptomycetaceae</taxon>
        <taxon>Streptomyces</taxon>
    </lineage>
</organism>
<dbReference type="SUPFAM" id="SSF46785">
    <property type="entry name" value="Winged helix' DNA-binding domain"/>
    <property type="match status" value="1"/>
</dbReference>
<accession>A0A1V4A2T7</accession>
<gene>
    <name evidence="2" type="ORF">B1H18_28125</name>
</gene>
<dbReference type="InterPro" id="IPR036390">
    <property type="entry name" value="WH_DNA-bd_sf"/>
</dbReference>
<dbReference type="InterPro" id="IPR036388">
    <property type="entry name" value="WH-like_DNA-bd_sf"/>
</dbReference>
<dbReference type="Pfam" id="PF01047">
    <property type="entry name" value="MarR"/>
    <property type="match status" value="1"/>
</dbReference>
<evidence type="ECO:0000313" key="2">
    <source>
        <dbReference type="EMBL" id="OON73023.1"/>
    </source>
</evidence>
<feature type="domain" description="HTH marR-type" evidence="1">
    <location>
        <begin position="10"/>
        <end position="38"/>
    </location>
</feature>
<dbReference type="STRING" id="83656.B1H18_28125"/>
<evidence type="ECO:0000259" key="1">
    <source>
        <dbReference type="Pfam" id="PF01047"/>
    </source>
</evidence>
<dbReference type="Proteomes" id="UP000190539">
    <property type="component" value="Unassembled WGS sequence"/>
</dbReference>
<protein>
    <recommendedName>
        <fullName evidence="1">HTH marR-type domain-containing protein</fullName>
    </recommendedName>
</protein>
<evidence type="ECO:0000313" key="3">
    <source>
        <dbReference type="Proteomes" id="UP000190539"/>
    </source>
</evidence>
<dbReference type="GO" id="GO:0003700">
    <property type="term" value="F:DNA-binding transcription factor activity"/>
    <property type="evidence" value="ECO:0007669"/>
    <property type="project" value="InterPro"/>
</dbReference>